<keyword evidence="5" id="KW-1185">Reference proteome</keyword>
<gene>
    <name evidence="4" type="ORF">EJ03DRAFT_53847</name>
</gene>
<sequence>MRSSSAQYTPVLATEDLSSATESLRQSCPHCGSQQAKVSTSKAILAVLSSPTVVASAAMIGALLLFSWQGHRSQPWSKYDFAPARHLLKSNEVTFSGTAAFHANGSAYRTSRVGEPQYVGTPSKGIDEAWDTLIGGRYFYITEDEARQTWPETYQQYYRDEYGYRAGLDVLHTLHCVNMLRKTIYVDYYPHYTMGKPFQQYHVDHCIDILRQAVQCQGDLTPIPVRWFESAGRRFIDSDQTHKCRDFSVIRDWVTSRYNGSLAVHVHDGPQAPE</sequence>
<evidence type="ECO:0000313" key="4">
    <source>
        <dbReference type="EMBL" id="KAF2763786.1"/>
    </source>
</evidence>
<comment type="similarity">
    <text evidence="2">Belongs to the ustYa family.</text>
</comment>
<dbReference type="PANTHER" id="PTHR33365">
    <property type="entry name" value="YALI0B05434P"/>
    <property type="match status" value="1"/>
</dbReference>
<evidence type="ECO:0000256" key="2">
    <source>
        <dbReference type="ARBA" id="ARBA00035112"/>
    </source>
</evidence>
<reference evidence="4" key="1">
    <citation type="journal article" date="2020" name="Stud. Mycol.">
        <title>101 Dothideomycetes genomes: a test case for predicting lifestyles and emergence of pathogens.</title>
        <authorList>
            <person name="Haridas S."/>
            <person name="Albert R."/>
            <person name="Binder M."/>
            <person name="Bloem J."/>
            <person name="Labutti K."/>
            <person name="Salamov A."/>
            <person name="Andreopoulos B."/>
            <person name="Baker S."/>
            <person name="Barry K."/>
            <person name="Bills G."/>
            <person name="Bluhm B."/>
            <person name="Cannon C."/>
            <person name="Castanera R."/>
            <person name="Culley D."/>
            <person name="Daum C."/>
            <person name="Ezra D."/>
            <person name="Gonzalez J."/>
            <person name="Henrissat B."/>
            <person name="Kuo A."/>
            <person name="Liang C."/>
            <person name="Lipzen A."/>
            <person name="Lutzoni F."/>
            <person name="Magnuson J."/>
            <person name="Mondo S."/>
            <person name="Nolan M."/>
            <person name="Ohm R."/>
            <person name="Pangilinan J."/>
            <person name="Park H.-J."/>
            <person name="Ramirez L."/>
            <person name="Alfaro M."/>
            <person name="Sun H."/>
            <person name="Tritt A."/>
            <person name="Yoshinaga Y."/>
            <person name="Zwiers L.-H."/>
            <person name="Turgeon B."/>
            <person name="Goodwin S."/>
            <person name="Spatafora J."/>
            <person name="Crous P."/>
            <person name="Grigoriev I."/>
        </authorList>
    </citation>
    <scope>NUCLEOTIDE SEQUENCE</scope>
    <source>
        <strain evidence="4">CBS 116005</strain>
    </source>
</reference>
<proteinExistence type="inferred from homology"/>
<evidence type="ECO:0000256" key="1">
    <source>
        <dbReference type="ARBA" id="ARBA00004685"/>
    </source>
</evidence>
<dbReference type="InterPro" id="IPR021765">
    <property type="entry name" value="UstYa-like"/>
</dbReference>
<dbReference type="AlphaFoldDB" id="A0A6G1KT34"/>
<keyword evidence="3" id="KW-0472">Membrane</keyword>
<accession>A0A6G1KT34</accession>
<evidence type="ECO:0000256" key="3">
    <source>
        <dbReference type="SAM" id="Phobius"/>
    </source>
</evidence>
<dbReference type="GO" id="GO:0043386">
    <property type="term" value="P:mycotoxin biosynthetic process"/>
    <property type="evidence" value="ECO:0007669"/>
    <property type="project" value="InterPro"/>
</dbReference>
<dbReference type="PANTHER" id="PTHR33365:SF4">
    <property type="entry name" value="CYCLOCHLOROTINE BIOSYNTHESIS PROTEIN O"/>
    <property type="match status" value="1"/>
</dbReference>
<dbReference type="Proteomes" id="UP000799436">
    <property type="component" value="Unassembled WGS sequence"/>
</dbReference>
<comment type="pathway">
    <text evidence="1">Mycotoxin biosynthesis.</text>
</comment>
<name>A0A6G1KT34_9PEZI</name>
<organism evidence="4 5">
    <name type="scientific">Teratosphaeria nubilosa</name>
    <dbReference type="NCBI Taxonomy" id="161662"/>
    <lineage>
        <taxon>Eukaryota</taxon>
        <taxon>Fungi</taxon>
        <taxon>Dikarya</taxon>
        <taxon>Ascomycota</taxon>
        <taxon>Pezizomycotina</taxon>
        <taxon>Dothideomycetes</taxon>
        <taxon>Dothideomycetidae</taxon>
        <taxon>Mycosphaerellales</taxon>
        <taxon>Teratosphaeriaceae</taxon>
        <taxon>Teratosphaeria</taxon>
    </lineage>
</organism>
<dbReference type="Pfam" id="PF11807">
    <property type="entry name" value="UstYa"/>
    <property type="match status" value="1"/>
</dbReference>
<dbReference type="OrthoDB" id="3687641at2759"/>
<dbReference type="EMBL" id="ML995964">
    <property type="protein sequence ID" value="KAF2763786.1"/>
    <property type="molecule type" value="Genomic_DNA"/>
</dbReference>
<keyword evidence="3" id="KW-0812">Transmembrane</keyword>
<keyword evidence="3" id="KW-1133">Transmembrane helix</keyword>
<feature type="transmembrane region" description="Helical" evidence="3">
    <location>
        <begin position="43"/>
        <end position="68"/>
    </location>
</feature>
<evidence type="ECO:0000313" key="5">
    <source>
        <dbReference type="Proteomes" id="UP000799436"/>
    </source>
</evidence>
<protein>
    <submittedName>
        <fullName evidence="4">Uncharacterized protein</fullName>
    </submittedName>
</protein>